<gene>
    <name evidence="1" type="ORF">SDC9_120362</name>
</gene>
<comment type="caution">
    <text evidence="1">The sequence shown here is derived from an EMBL/GenBank/DDBJ whole genome shotgun (WGS) entry which is preliminary data.</text>
</comment>
<dbReference type="EMBL" id="VSSQ01025328">
    <property type="protein sequence ID" value="MPM73382.1"/>
    <property type="molecule type" value="Genomic_DNA"/>
</dbReference>
<accession>A0A645C6S3</accession>
<reference evidence="1" key="1">
    <citation type="submission" date="2019-08" db="EMBL/GenBank/DDBJ databases">
        <authorList>
            <person name="Kucharzyk K."/>
            <person name="Murdoch R.W."/>
            <person name="Higgins S."/>
            <person name="Loffler F."/>
        </authorList>
    </citation>
    <scope>NUCLEOTIDE SEQUENCE</scope>
</reference>
<protein>
    <submittedName>
        <fullName evidence="1">Uncharacterized protein</fullName>
    </submittedName>
</protein>
<dbReference type="AlphaFoldDB" id="A0A645C6S3"/>
<evidence type="ECO:0000313" key="1">
    <source>
        <dbReference type="EMBL" id="MPM73382.1"/>
    </source>
</evidence>
<organism evidence="1">
    <name type="scientific">bioreactor metagenome</name>
    <dbReference type="NCBI Taxonomy" id="1076179"/>
    <lineage>
        <taxon>unclassified sequences</taxon>
        <taxon>metagenomes</taxon>
        <taxon>ecological metagenomes</taxon>
    </lineage>
</organism>
<sequence>MGRRIEYDFFIVTSFGDTSLKQGVQLGKTSLQNPLSRNSLPGQLFRPARSGYANKVEIINLRAIPPLLIPHAVGHKHMDALTAAYLVGSIGRLVKKMDVYCSRYRVSRNRTIRQIIANRFHNSTDDVSIEG</sequence>
<proteinExistence type="predicted"/>
<name>A0A645C6S3_9ZZZZ</name>